<dbReference type="PROSITE" id="PS50005">
    <property type="entry name" value="TPR"/>
    <property type="match status" value="2"/>
</dbReference>
<evidence type="ECO:0000256" key="1">
    <source>
        <dbReference type="ARBA" id="ARBA00022737"/>
    </source>
</evidence>
<dbReference type="PANTHER" id="PTHR44943:SF8">
    <property type="entry name" value="TPR REPEAT-CONTAINING PROTEIN MJ0263"/>
    <property type="match status" value="1"/>
</dbReference>
<feature type="repeat" description="TPR" evidence="3">
    <location>
        <begin position="510"/>
        <end position="543"/>
    </location>
</feature>
<dbReference type="InterPro" id="IPR011990">
    <property type="entry name" value="TPR-like_helical_dom_sf"/>
</dbReference>
<dbReference type="SUPFAM" id="SSF48452">
    <property type="entry name" value="TPR-like"/>
    <property type="match status" value="2"/>
</dbReference>
<evidence type="ECO:0000313" key="5">
    <source>
        <dbReference type="Proteomes" id="UP000599578"/>
    </source>
</evidence>
<evidence type="ECO:0000313" key="4">
    <source>
        <dbReference type="EMBL" id="GGO86608.1"/>
    </source>
</evidence>
<dbReference type="Proteomes" id="UP000599578">
    <property type="component" value="Unassembled WGS sequence"/>
</dbReference>
<protein>
    <recommendedName>
        <fullName evidence="6">TPR domain protein</fullName>
    </recommendedName>
</protein>
<dbReference type="InterPro" id="IPR019734">
    <property type="entry name" value="TPR_rpt"/>
</dbReference>
<evidence type="ECO:0000256" key="2">
    <source>
        <dbReference type="ARBA" id="ARBA00022803"/>
    </source>
</evidence>
<dbReference type="PANTHER" id="PTHR44943">
    <property type="entry name" value="CELLULOSE SYNTHASE OPERON PROTEIN C"/>
    <property type="match status" value="1"/>
</dbReference>
<keyword evidence="5" id="KW-1185">Reference proteome</keyword>
<comment type="caution">
    <text evidence="4">The sequence shown here is derived from an EMBL/GenBank/DDBJ whole genome shotgun (WGS) entry which is preliminary data.</text>
</comment>
<dbReference type="Gene3D" id="1.25.40.10">
    <property type="entry name" value="Tetratricopeptide repeat domain"/>
    <property type="match status" value="4"/>
</dbReference>
<keyword evidence="2 3" id="KW-0802">TPR repeat</keyword>
<gene>
    <name evidence="4" type="ORF">GCM10011348_37820</name>
</gene>
<keyword evidence="1" id="KW-0677">Repeat</keyword>
<evidence type="ECO:0000256" key="3">
    <source>
        <dbReference type="PROSITE-ProRule" id="PRU00339"/>
    </source>
</evidence>
<dbReference type="Pfam" id="PF13424">
    <property type="entry name" value="TPR_12"/>
    <property type="match status" value="1"/>
</dbReference>
<dbReference type="Pfam" id="PF13432">
    <property type="entry name" value="TPR_16"/>
    <property type="match status" value="2"/>
</dbReference>
<accession>A0A917ZMH9</accession>
<organism evidence="4 5">
    <name type="scientific">Marinobacterium nitratireducens</name>
    <dbReference type="NCBI Taxonomy" id="518897"/>
    <lineage>
        <taxon>Bacteria</taxon>
        <taxon>Pseudomonadati</taxon>
        <taxon>Pseudomonadota</taxon>
        <taxon>Gammaproteobacteria</taxon>
        <taxon>Oceanospirillales</taxon>
        <taxon>Oceanospirillaceae</taxon>
        <taxon>Marinobacterium</taxon>
    </lineage>
</organism>
<dbReference type="SMART" id="SM00028">
    <property type="entry name" value="TPR"/>
    <property type="match status" value="7"/>
</dbReference>
<dbReference type="InterPro" id="IPR051685">
    <property type="entry name" value="Ycf3/AcsC/BcsC/TPR_MFPF"/>
</dbReference>
<name>A0A917ZMH9_9GAMM</name>
<dbReference type="EMBL" id="BMLT01000011">
    <property type="protein sequence ID" value="GGO86608.1"/>
    <property type="molecule type" value="Genomic_DNA"/>
</dbReference>
<reference evidence="4 5" key="1">
    <citation type="journal article" date="2014" name="Int. J. Syst. Evol. Microbiol.">
        <title>Complete genome sequence of Corynebacterium casei LMG S-19264T (=DSM 44701T), isolated from a smear-ripened cheese.</title>
        <authorList>
            <consortium name="US DOE Joint Genome Institute (JGI-PGF)"/>
            <person name="Walter F."/>
            <person name="Albersmeier A."/>
            <person name="Kalinowski J."/>
            <person name="Ruckert C."/>
        </authorList>
    </citation>
    <scope>NUCLEOTIDE SEQUENCE [LARGE SCALE GENOMIC DNA]</scope>
    <source>
        <strain evidence="4 5">CGMCC 1.7286</strain>
    </source>
</reference>
<feature type="repeat" description="TPR" evidence="3">
    <location>
        <begin position="204"/>
        <end position="237"/>
    </location>
</feature>
<sequence>MTAPLGLLYSDRNDPRELNLSPMNKTLFGTLLGTLLIAGCSSQPAPTENIADIPLEPVTQVPGEFNRESLYQLLRAELSGQRRQFDEALEIYLEQARITRDPAVAERATRIAQYLQRPDEMLQAARLWTEADPDNPEPYQLAASLMLHQGDYQAALPLMEQAMAADSRQALALLSSQSDSMSPEVLDAYIAMISRLLARNPDDVNLLLTRAQLLKQLDRSDAALADFDRVLALEPDNLDAVMLKAELLRLNDRSREALRLIRPFQQRFGDNRQLQVLHVQLLFESDAGRQAVLAAQDLTRRFPDDHQLHYYLALLMLENDRLVDSREALEALLEVEPDNTAPYFYLGYIAQTRGEKEKAIGYFGQVEEGPNLFQSFARTLNMLDRDEDFARVAIILEEGRARFPELATRLYTLQAEWLNLHGHREEAVALLDAAIEAEGDEVALLYTRAMLIEPDNFEQMESDLRQVLEIEPDNASALNALGYTLTVHTQRYNEALDLIEQALALKPDDPAILDSMGWVLFKLGRLDEAIDYLQRAYENFPEPEVASHLIRAYWADNQRNRARELLELHLSEDPQNEHLREAVEYIGGK</sequence>
<dbReference type="AlphaFoldDB" id="A0A917ZMH9"/>
<evidence type="ECO:0008006" key="6">
    <source>
        <dbReference type="Google" id="ProtNLM"/>
    </source>
</evidence>
<proteinExistence type="predicted"/>